<dbReference type="Pfam" id="PF05721">
    <property type="entry name" value="PhyH"/>
    <property type="match status" value="1"/>
</dbReference>
<dbReference type="Proteomes" id="UP000006798">
    <property type="component" value="Plasmid pBB1"/>
</dbReference>
<accession>F8GW71</accession>
<dbReference type="GeneID" id="34312817"/>
<reference evidence="1 2" key="1">
    <citation type="journal article" date="2011" name="J. Bacteriol.">
        <title>Complete genome sequence of the type strain Cupriavidus necator N-1.</title>
        <authorList>
            <person name="Poehlein A."/>
            <person name="Kusian B."/>
            <person name="Friedrich B."/>
            <person name="Daniel R."/>
            <person name="Bowien B."/>
        </authorList>
    </citation>
    <scope>NUCLEOTIDE SEQUENCE [LARGE SCALE GENOMIC DNA]</scope>
    <source>
        <strain evidence="2">ATCC 43291 / DSM 13513 / CCUG 52238 / LMG 8453 / N-1</strain>
        <plasmid evidence="1 2">pBB1</plasmid>
    </source>
</reference>
<dbReference type="HOGENOM" id="CLU_057974_1_0_4"/>
<organism evidence="1 2">
    <name type="scientific">Cupriavidus necator (strain ATCC 43291 / DSM 13513 / CCUG 52238 / LMG 8453 / N-1)</name>
    <name type="common">Ralstonia eutropha</name>
    <dbReference type="NCBI Taxonomy" id="1042878"/>
    <lineage>
        <taxon>Bacteria</taxon>
        <taxon>Pseudomonadati</taxon>
        <taxon>Pseudomonadota</taxon>
        <taxon>Betaproteobacteria</taxon>
        <taxon>Burkholderiales</taxon>
        <taxon>Burkholderiaceae</taxon>
        <taxon>Cupriavidus</taxon>
    </lineage>
</organism>
<geneLocation type="plasmid" evidence="1 2">
    <name>pBB1</name>
</geneLocation>
<name>F8GW71_CUPNN</name>
<dbReference type="AlphaFoldDB" id="F8GW71"/>
<evidence type="ECO:0000313" key="1">
    <source>
        <dbReference type="EMBL" id="AEI82760.1"/>
    </source>
</evidence>
<dbReference type="KEGG" id="cnc:CNE_BB1p13610"/>
<dbReference type="EMBL" id="CP002879">
    <property type="protein sequence ID" value="AEI82760.1"/>
    <property type="molecule type" value="Genomic_DNA"/>
</dbReference>
<dbReference type="RefSeq" id="WP_013959783.1">
    <property type="nucleotide sequence ID" value="NC_015727.1"/>
</dbReference>
<dbReference type="Gene3D" id="2.60.120.620">
    <property type="entry name" value="q2cbj1_9rhob like domain"/>
    <property type="match status" value="1"/>
</dbReference>
<evidence type="ECO:0000313" key="2">
    <source>
        <dbReference type="Proteomes" id="UP000006798"/>
    </source>
</evidence>
<keyword evidence="1" id="KW-0614">Plasmid</keyword>
<dbReference type="GO" id="GO:0016706">
    <property type="term" value="F:2-oxoglutarate-dependent dioxygenase activity"/>
    <property type="evidence" value="ECO:0007669"/>
    <property type="project" value="UniProtKB-ARBA"/>
</dbReference>
<protein>
    <recommendedName>
        <fullName evidence="3">Phytanoyl-CoA dioxygenase</fullName>
    </recommendedName>
</protein>
<proteinExistence type="predicted"/>
<evidence type="ECO:0008006" key="3">
    <source>
        <dbReference type="Google" id="ProtNLM"/>
    </source>
</evidence>
<dbReference type="InterPro" id="IPR008775">
    <property type="entry name" value="Phytyl_CoA_dOase-like"/>
</dbReference>
<dbReference type="SUPFAM" id="SSF51197">
    <property type="entry name" value="Clavaminate synthase-like"/>
    <property type="match status" value="1"/>
</dbReference>
<sequence>MNPEHIYEFDLNGYVIIPAAITQPHLLRLQEYWSRHLITHFLHDVNFDWGEEWRALIDLEAVYRFLDIIYRSRFRLDHMFCVDERFISSGGNLHHEADMFDDGIYYWVRNHRIHSGLVAVQYAVSDISATENHFCCIPGSHRANFPVPDRYRSLANNPLLRHVFLRAGDAVIFSEALVHGTCKVADSGRRRSVFARYMNSHSYFRRPPAHQEITALPATPNHSVAGTQLFSPDRLTPRQRQLVAAPAYARSHPAIRS</sequence>
<gene>
    <name evidence="1" type="ordered locus">CNE_BB1p13610</name>
</gene>